<keyword evidence="10" id="KW-1185">Reference proteome</keyword>
<name>A0ABP9XFA7_9DEIO</name>
<evidence type="ECO:0000256" key="5">
    <source>
        <dbReference type="ARBA" id="ARBA00022989"/>
    </source>
</evidence>
<dbReference type="PANTHER" id="PTHR14969:SF62">
    <property type="entry name" value="DECAPRENYLPHOSPHORYL-5-PHOSPHORIBOSE PHOSPHATASE RV3807C-RELATED"/>
    <property type="match status" value="1"/>
</dbReference>
<dbReference type="RefSeq" id="WP_345455015.1">
    <property type="nucleotide sequence ID" value="NZ_BAABRV010000005.1"/>
</dbReference>
<reference evidence="9 10" key="1">
    <citation type="submission" date="2024-02" db="EMBL/GenBank/DDBJ databases">
        <title>Deinococcus aluminii NBRC 112889.</title>
        <authorList>
            <person name="Ichikawa N."/>
            <person name="Katano-Makiyama Y."/>
            <person name="Hidaka K."/>
        </authorList>
    </citation>
    <scope>NUCLEOTIDE SEQUENCE [LARGE SCALE GENOMIC DNA]</scope>
    <source>
        <strain evidence="9 10">NBRC 112889</strain>
    </source>
</reference>
<dbReference type="SMART" id="SM00014">
    <property type="entry name" value="acidPPc"/>
    <property type="match status" value="1"/>
</dbReference>
<evidence type="ECO:0000313" key="10">
    <source>
        <dbReference type="Proteomes" id="UP001404956"/>
    </source>
</evidence>
<evidence type="ECO:0000256" key="4">
    <source>
        <dbReference type="ARBA" id="ARBA00022801"/>
    </source>
</evidence>
<sequence length="206" mass="22123">MRASGLLALVVGLLAPLLLLGLLAWASLAPSRSALEAPLLLAVHAHATPTLDRWMLTVTTLGRFAFVALYVAVILAFLRPGRRRTAFLVVAVGGAALLGNLLKLVFHHPRPHLWAGLVTESGASFPSGHATGTAAFAVAVTLLAWRTRWRWPVLLLAVTFMLLVGFSRVYLGVHYPSDVLAGWLTGLAWVMGTWILAAGERRRAAP</sequence>
<dbReference type="Proteomes" id="UP001404956">
    <property type="component" value="Unassembled WGS sequence"/>
</dbReference>
<protein>
    <recommendedName>
        <fullName evidence="8">Phosphatidic acid phosphatase type 2/haloperoxidase domain-containing protein</fullName>
    </recommendedName>
</protein>
<comment type="subcellular location">
    <subcellularLocation>
        <location evidence="1">Cell membrane</location>
        <topology evidence="1">Multi-pass membrane protein</topology>
    </subcellularLocation>
</comment>
<dbReference type="InterPro" id="IPR000326">
    <property type="entry name" value="PAP2/HPO"/>
</dbReference>
<dbReference type="CDD" id="cd03392">
    <property type="entry name" value="PAP2_like_2"/>
    <property type="match status" value="1"/>
</dbReference>
<keyword evidence="6 7" id="KW-0472">Membrane</keyword>
<feature type="transmembrane region" description="Helical" evidence="7">
    <location>
        <begin position="126"/>
        <end position="145"/>
    </location>
</feature>
<evidence type="ECO:0000259" key="8">
    <source>
        <dbReference type="SMART" id="SM00014"/>
    </source>
</evidence>
<gene>
    <name evidence="9" type="ORF">Dalu01_02453</name>
</gene>
<dbReference type="SUPFAM" id="SSF48317">
    <property type="entry name" value="Acid phosphatase/Vanadium-dependent haloperoxidase"/>
    <property type="match status" value="1"/>
</dbReference>
<dbReference type="Pfam" id="PF01569">
    <property type="entry name" value="PAP2"/>
    <property type="match status" value="1"/>
</dbReference>
<feature type="transmembrane region" description="Helical" evidence="7">
    <location>
        <begin position="58"/>
        <end position="78"/>
    </location>
</feature>
<feature type="transmembrane region" description="Helical" evidence="7">
    <location>
        <begin position="85"/>
        <end position="106"/>
    </location>
</feature>
<dbReference type="Gene3D" id="1.20.144.10">
    <property type="entry name" value="Phosphatidic acid phosphatase type 2/haloperoxidase"/>
    <property type="match status" value="2"/>
</dbReference>
<dbReference type="InterPro" id="IPR036938">
    <property type="entry name" value="PAP2/HPO_sf"/>
</dbReference>
<dbReference type="EMBL" id="BAABRV010000005">
    <property type="protein sequence ID" value="GAA5534045.1"/>
    <property type="molecule type" value="Genomic_DNA"/>
</dbReference>
<comment type="caution">
    <text evidence="9">The sequence shown here is derived from an EMBL/GenBank/DDBJ whole genome shotgun (WGS) entry which is preliminary data.</text>
</comment>
<proteinExistence type="predicted"/>
<dbReference type="PANTHER" id="PTHR14969">
    <property type="entry name" value="SPHINGOSINE-1-PHOSPHATE PHOSPHOHYDROLASE"/>
    <property type="match status" value="1"/>
</dbReference>
<feature type="transmembrane region" description="Helical" evidence="7">
    <location>
        <begin position="179"/>
        <end position="199"/>
    </location>
</feature>
<keyword evidence="3 7" id="KW-0812">Transmembrane</keyword>
<accession>A0ABP9XFA7</accession>
<evidence type="ECO:0000256" key="3">
    <source>
        <dbReference type="ARBA" id="ARBA00022692"/>
    </source>
</evidence>
<evidence type="ECO:0000313" key="9">
    <source>
        <dbReference type="EMBL" id="GAA5534045.1"/>
    </source>
</evidence>
<evidence type="ECO:0000256" key="7">
    <source>
        <dbReference type="SAM" id="Phobius"/>
    </source>
</evidence>
<feature type="transmembrane region" description="Helical" evidence="7">
    <location>
        <begin position="152"/>
        <end position="173"/>
    </location>
</feature>
<organism evidence="9 10">
    <name type="scientific">Deinococcus aluminii</name>
    <dbReference type="NCBI Taxonomy" id="1656885"/>
    <lineage>
        <taxon>Bacteria</taxon>
        <taxon>Thermotogati</taxon>
        <taxon>Deinococcota</taxon>
        <taxon>Deinococci</taxon>
        <taxon>Deinococcales</taxon>
        <taxon>Deinococcaceae</taxon>
        <taxon>Deinococcus</taxon>
    </lineage>
</organism>
<feature type="domain" description="Phosphatidic acid phosphatase type 2/haloperoxidase" evidence="8">
    <location>
        <begin position="82"/>
        <end position="194"/>
    </location>
</feature>
<keyword evidence="5 7" id="KW-1133">Transmembrane helix</keyword>
<keyword evidence="4" id="KW-0378">Hydrolase</keyword>
<evidence type="ECO:0000256" key="2">
    <source>
        <dbReference type="ARBA" id="ARBA00022475"/>
    </source>
</evidence>
<evidence type="ECO:0000256" key="6">
    <source>
        <dbReference type="ARBA" id="ARBA00023136"/>
    </source>
</evidence>
<evidence type="ECO:0000256" key="1">
    <source>
        <dbReference type="ARBA" id="ARBA00004651"/>
    </source>
</evidence>
<keyword evidence="2" id="KW-1003">Cell membrane</keyword>